<dbReference type="Gene3D" id="3.40.50.10420">
    <property type="entry name" value="NagB/RpiA/CoA transferase-like"/>
    <property type="match status" value="1"/>
</dbReference>
<dbReference type="EMBL" id="DSJT01000034">
    <property type="protein sequence ID" value="HEF87830.1"/>
    <property type="molecule type" value="Genomic_DNA"/>
</dbReference>
<dbReference type="AlphaFoldDB" id="A0A7C2BLF1"/>
<evidence type="ECO:0000313" key="1">
    <source>
        <dbReference type="EMBL" id="HEF87830.1"/>
    </source>
</evidence>
<dbReference type="InterPro" id="IPR002698">
    <property type="entry name" value="FTHF_cligase"/>
</dbReference>
<comment type="caution">
    <text evidence="1">The sequence shown here is derived from an EMBL/GenBank/DDBJ whole genome shotgun (WGS) entry which is preliminary data.</text>
</comment>
<dbReference type="PANTHER" id="PTHR13017">
    <property type="entry name" value="5-FORMYLTETRAHYDROFOLATE CYCLO-LIGASE-RELATED"/>
    <property type="match status" value="1"/>
</dbReference>
<dbReference type="GO" id="GO:0005737">
    <property type="term" value="C:cytoplasm"/>
    <property type="evidence" value="ECO:0007669"/>
    <property type="project" value="TreeGrafter"/>
</dbReference>
<proteinExistence type="predicted"/>
<sequence length="241" mass="27349">MTLNVKEQKQLIRERIWRLLEEKKVALFPRPVYGRIPNFAGAEIAAQRLLSLKVWEKGEVVKSNPDSPQVHVREQALREGKTVVMATPRLLNGFLVLKPGLIEPYRIREAATIKGAFKYGRRVPLGVIPPIDLVVTGCVAVDVKGRRLGKGGGYSELEYAILRELNVLDEKTPILTTVHDLQIVDYIPLELHDYTVDYVATPAKLIRIEGEMVRPRGIYWELLGDKENLEVIRELKALLNK</sequence>
<dbReference type="InterPro" id="IPR037171">
    <property type="entry name" value="NagB/RpiA_transferase-like"/>
</dbReference>
<dbReference type="PANTHER" id="PTHR13017:SF0">
    <property type="entry name" value="METHENYLTETRAHYDROFOLATE SYNTHASE DOMAIN-CONTAINING PROTEIN"/>
    <property type="match status" value="1"/>
</dbReference>
<gene>
    <name evidence="1" type="ORF">ENP55_06085</name>
</gene>
<dbReference type="InterPro" id="IPR024185">
    <property type="entry name" value="FTHF_cligase-like_sf"/>
</dbReference>
<dbReference type="GO" id="GO:0016874">
    <property type="term" value="F:ligase activity"/>
    <property type="evidence" value="ECO:0007669"/>
    <property type="project" value="UniProtKB-KW"/>
</dbReference>
<reference evidence="1" key="1">
    <citation type="journal article" date="2020" name="mSystems">
        <title>Genome- and Community-Level Interaction Insights into Carbon Utilization and Element Cycling Functions of Hydrothermarchaeota in Hydrothermal Sediment.</title>
        <authorList>
            <person name="Zhou Z."/>
            <person name="Liu Y."/>
            <person name="Xu W."/>
            <person name="Pan J."/>
            <person name="Luo Z.H."/>
            <person name="Li M."/>
        </authorList>
    </citation>
    <scope>NUCLEOTIDE SEQUENCE [LARGE SCALE GENOMIC DNA]</scope>
    <source>
        <strain evidence="1">SpSt-23</strain>
    </source>
</reference>
<protein>
    <submittedName>
        <fullName evidence="1">5-formyltetrahydrofolate cyclo-ligase</fullName>
    </submittedName>
</protein>
<name>A0A7C2BLF1_9CREN</name>
<dbReference type="SUPFAM" id="SSF100950">
    <property type="entry name" value="NagB/RpiA/CoA transferase-like"/>
    <property type="match status" value="1"/>
</dbReference>
<organism evidence="1">
    <name type="scientific">Thermosphaera aggregans</name>
    <dbReference type="NCBI Taxonomy" id="54254"/>
    <lineage>
        <taxon>Archaea</taxon>
        <taxon>Thermoproteota</taxon>
        <taxon>Thermoprotei</taxon>
        <taxon>Desulfurococcales</taxon>
        <taxon>Desulfurococcaceae</taxon>
        <taxon>Thermosphaera</taxon>
    </lineage>
</organism>
<accession>A0A7C2BLF1</accession>
<dbReference type="Pfam" id="PF01812">
    <property type="entry name" value="5-FTHF_cyc-lig"/>
    <property type="match status" value="1"/>
</dbReference>
<keyword evidence="1" id="KW-0436">Ligase</keyword>